<evidence type="ECO:0000313" key="1">
    <source>
        <dbReference type="EMBL" id="CDG96849.1"/>
    </source>
</evidence>
<protein>
    <submittedName>
        <fullName evidence="1">Uncharacterized protein</fullName>
    </submittedName>
</protein>
<name>A0A077ND78_XENBV</name>
<dbReference type="EMBL" id="CBSW010000150">
    <property type="protein sequence ID" value="CDG96849.1"/>
    <property type="molecule type" value="Genomic_DNA"/>
</dbReference>
<dbReference type="InterPro" id="IPR038622">
    <property type="entry name" value="CDPS_sf"/>
</dbReference>
<comment type="caution">
    <text evidence="1">The sequence shown here is derived from an EMBL/GenBank/DDBJ whole genome shotgun (WGS) entry which is preliminary data.</text>
</comment>
<dbReference type="Gene3D" id="3.40.50.11710">
    <property type="entry name" value="Cyclodipeptide synthase"/>
    <property type="match status" value="1"/>
</dbReference>
<dbReference type="AlphaFoldDB" id="A0A077ND78"/>
<gene>
    <name evidence="1" type="ORF">XBP1_2330004</name>
</gene>
<reference evidence="1" key="1">
    <citation type="submission" date="2013-07" db="EMBL/GenBank/DDBJ databases">
        <title>Sub-species coevolution in mutualistic symbiosis.</title>
        <authorList>
            <person name="Murfin K."/>
            <person name="Klassen J."/>
            <person name="Lee M."/>
            <person name="Forst S."/>
            <person name="Stock P."/>
            <person name="Goodrich-Blair H."/>
        </authorList>
    </citation>
    <scope>NUCLEOTIDE SEQUENCE [LARGE SCALE GENOMIC DNA]</scope>
    <source>
        <strain evidence="1">Puntauvense</strain>
    </source>
</reference>
<organism evidence="1">
    <name type="scientific">Xenorhabdus bovienii str. puntauvense</name>
    <dbReference type="NCBI Taxonomy" id="1398201"/>
    <lineage>
        <taxon>Bacteria</taxon>
        <taxon>Pseudomonadati</taxon>
        <taxon>Pseudomonadota</taxon>
        <taxon>Gammaproteobacteria</taxon>
        <taxon>Enterobacterales</taxon>
        <taxon>Morganellaceae</taxon>
        <taxon>Xenorhabdus</taxon>
    </lineage>
</organism>
<sequence>MYKVSLQAQGKFNTQDYRNKTALLLISVGKSYHEGFKLAATIDKINQSGFGRCIIVVADTLQRHNYDGGKAQHNYAKSLALGDYWLRQNNEIIATLAIPYEIQRWDEWLRHESYRYYYDNIVNTYYTNDYYRQAVNETIRSFSERNSLITGTIEYENSFYRSLFYILEECPVIMPMWAEHGIHFIIYPRPMTSAMSKTRELFVKEQSNNYVNWLSLKFKKIRSVDNNERIS</sequence>
<dbReference type="GO" id="GO:0016755">
    <property type="term" value="F:aminoacyltransferase activity"/>
    <property type="evidence" value="ECO:0007669"/>
    <property type="project" value="InterPro"/>
</dbReference>
<dbReference type="RefSeq" id="WP_038217221.1">
    <property type="nucleotide sequence ID" value="NZ_CAWLWN010000199.1"/>
</dbReference>
<proteinExistence type="predicted"/>
<dbReference type="Proteomes" id="UP000028511">
    <property type="component" value="Unassembled WGS sequence"/>
</dbReference>
<dbReference type="HOGENOM" id="CLU_1179635_0_0_6"/>
<accession>A0A077ND78</accession>